<evidence type="ECO:0000256" key="1">
    <source>
        <dbReference type="ARBA" id="ARBA00009350"/>
    </source>
</evidence>
<dbReference type="GO" id="GO:0003677">
    <property type="term" value="F:DNA binding"/>
    <property type="evidence" value="ECO:0007669"/>
    <property type="project" value="UniProtKB-KW"/>
</dbReference>
<name>A0A1M4SCV5_9BACE</name>
<dbReference type="EMBL" id="FQTV01000001">
    <property type="protein sequence ID" value="SHE29992.1"/>
    <property type="molecule type" value="Genomic_DNA"/>
</dbReference>
<proteinExistence type="inferred from homology"/>
<evidence type="ECO:0000313" key="4">
    <source>
        <dbReference type="Proteomes" id="UP000184509"/>
    </source>
</evidence>
<dbReference type="HAMAP" id="MF_00674">
    <property type="entry name" value="UPF0251"/>
    <property type="match status" value="1"/>
</dbReference>
<dbReference type="PANTHER" id="PTHR37478">
    <property type="match status" value="1"/>
</dbReference>
<organism evidence="3 4">
    <name type="scientific">Bacteroides luti</name>
    <dbReference type="NCBI Taxonomy" id="1297750"/>
    <lineage>
        <taxon>Bacteria</taxon>
        <taxon>Pseudomonadati</taxon>
        <taxon>Bacteroidota</taxon>
        <taxon>Bacteroidia</taxon>
        <taxon>Bacteroidales</taxon>
        <taxon>Bacteroidaceae</taxon>
        <taxon>Bacteroides</taxon>
    </lineage>
</organism>
<gene>
    <name evidence="3" type="ORF">SAMN05444405_10165</name>
</gene>
<dbReference type="PANTHER" id="PTHR37478:SF2">
    <property type="entry name" value="UPF0251 PROTEIN TK0562"/>
    <property type="match status" value="1"/>
</dbReference>
<protein>
    <recommendedName>
        <fullName evidence="2">UPF0251 protein SAMN05444405_10165</fullName>
    </recommendedName>
</protein>
<reference evidence="3 4" key="1">
    <citation type="submission" date="2016-11" db="EMBL/GenBank/DDBJ databases">
        <authorList>
            <person name="Jaros S."/>
            <person name="Januszkiewicz K."/>
            <person name="Wedrychowicz H."/>
        </authorList>
    </citation>
    <scope>NUCLEOTIDE SEQUENCE [LARGE SCALE GENOMIC DNA]</scope>
    <source>
        <strain evidence="3 4">DSM 26991</strain>
    </source>
</reference>
<evidence type="ECO:0000256" key="2">
    <source>
        <dbReference type="HAMAP-Rule" id="MF_00674"/>
    </source>
</evidence>
<dbReference type="Proteomes" id="UP000184509">
    <property type="component" value="Unassembled WGS sequence"/>
</dbReference>
<dbReference type="InterPro" id="IPR002852">
    <property type="entry name" value="UPF0251"/>
</dbReference>
<sequence>MPGRPKIIRKISVAPVASGFRPYGMAQNAKKKESLFLLYEEYEALRLCDYEKYTQAEASSFMNVSRPTLTRIYMSAREKIAQAFVEGRNIIIEGGKVCFDSEWYTCGSCNCFFNNPFEEALIEVCPLCGSRDIQNFESLSEEEKSEFTYLGKSGCGRGHCSNKRKRGRMCQKNQE</sequence>
<keyword evidence="4" id="KW-1185">Reference proteome</keyword>
<dbReference type="InterPro" id="IPR013324">
    <property type="entry name" value="RNA_pol_sigma_r3/r4-like"/>
</dbReference>
<comment type="similarity">
    <text evidence="1 2">Belongs to the UPF0251 family.</text>
</comment>
<dbReference type="STRING" id="1297750.SAMN05444405_10165"/>
<keyword evidence="3" id="KW-0238">DNA-binding</keyword>
<dbReference type="RefSeq" id="WP_073398531.1">
    <property type="nucleotide sequence ID" value="NZ_FQTV01000001.1"/>
</dbReference>
<accession>A0A1M4SCV5</accession>
<dbReference type="AlphaFoldDB" id="A0A1M4SCV5"/>
<dbReference type="OrthoDB" id="280278at2"/>
<dbReference type="SUPFAM" id="SSF88659">
    <property type="entry name" value="Sigma3 and sigma4 domains of RNA polymerase sigma factors"/>
    <property type="match status" value="1"/>
</dbReference>
<dbReference type="Pfam" id="PF02001">
    <property type="entry name" value="DUF134"/>
    <property type="match status" value="1"/>
</dbReference>
<evidence type="ECO:0000313" key="3">
    <source>
        <dbReference type="EMBL" id="SHE29992.1"/>
    </source>
</evidence>